<comment type="caution">
    <text evidence="1">The sequence shown here is derived from an EMBL/GenBank/DDBJ whole genome shotgun (WGS) entry which is preliminary data.</text>
</comment>
<name>A0A6A6LCM7_HEVBR</name>
<sequence length="226" mass="24396">MIVRAGTTLERHNTRRCPWKILAASQDNSARVTMASAPGFNMACWSAENATKAYLRALKMGKRSKEPDMAEFISALAAGNNAQLMVVASARVAGSTTLPLVAAAQQTGGQVMCILSTESDFIASRNSLGPYADCVKFVIGDAKALLLSDYKRADFVLIDCNIDDCEGVFRAARECGRNGRRLIIGFNAFQGSWPNEFKTHFLPIGEGLLVTRIGGKVDDGSGQRKK</sequence>
<accession>A0A6A6LCM7</accession>
<proteinExistence type="predicted"/>
<dbReference type="AlphaFoldDB" id="A0A6A6LCM7"/>
<dbReference type="EMBL" id="JAAGAX010000011">
    <property type="protein sequence ID" value="KAF2298215.1"/>
    <property type="molecule type" value="Genomic_DNA"/>
</dbReference>
<keyword evidence="2" id="KW-1185">Reference proteome</keyword>
<organism evidence="1 2">
    <name type="scientific">Hevea brasiliensis</name>
    <name type="common">Para rubber tree</name>
    <name type="synonym">Siphonia brasiliensis</name>
    <dbReference type="NCBI Taxonomy" id="3981"/>
    <lineage>
        <taxon>Eukaryota</taxon>
        <taxon>Viridiplantae</taxon>
        <taxon>Streptophyta</taxon>
        <taxon>Embryophyta</taxon>
        <taxon>Tracheophyta</taxon>
        <taxon>Spermatophyta</taxon>
        <taxon>Magnoliopsida</taxon>
        <taxon>eudicotyledons</taxon>
        <taxon>Gunneridae</taxon>
        <taxon>Pentapetalae</taxon>
        <taxon>rosids</taxon>
        <taxon>fabids</taxon>
        <taxon>Malpighiales</taxon>
        <taxon>Euphorbiaceae</taxon>
        <taxon>Crotonoideae</taxon>
        <taxon>Micrandreae</taxon>
        <taxon>Hevea</taxon>
    </lineage>
</organism>
<evidence type="ECO:0000313" key="1">
    <source>
        <dbReference type="EMBL" id="KAF2298215.1"/>
    </source>
</evidence>
<gene>
    <name evidence="1" type="ORF">GH714_018646</name>
</gene>
<dbReference type="Pfam" id="PF07279">
    <property type="entry name" value="DUF1442"/>
    <property type="match status" value="1"/>
</dbReference>
<dbReference type="Proteomes" id="UP000467840">
    <property type="component" value="Chromosome 1"/>
</dbReference>
<protein>
    <submittedName>
        <fullName evidence="1">Uncharacterized protein</fullName>
    </submittedName>
</protein>
<dbReference type="PANTHER" id="PTHR33593:SF17">
    <property type="entry name" value="DUF1442 FAMILY PROTEIN"/>
    <property type="match status" value="1"/>
</dbReference>
<dbReference type="InterPro" id="IPR009902">
    <property type="entry name" value="DUF1442"/>
</dbReference>
<reference evidence="1 2" key="1">
    <citation type="journal article" date="2020" name="Mol. Plant">
        <title>The Chromosome-Based Rubber Tree Genome Provides New Insights into Spurge Genome Evolution and Rubber Biosynthesis.</title>
        <authorList>
            <person name="Liu J."/>
            <person name="Shi C."/>
            <person name="Shi C.C."/>
            <person name="Li W."/>
            <person name="Zhang Q.J."/>
            <person name="Zhang Y."/>
            <person name="Li K."/>
            <person name="Lu H.F."/>
            <person name="Shi C."/>
            <person name="Zhu S.T."/>
            <person name="Xiao Z.Y."/>
            <person name="Nan H."/>
            <person name="Yue Y."/>
            <person name="Zhu X.G."/>
            <person name="Wu Y."/>
            <person name="Hong X.N."/>
            <person name="Fan G.Y."/>
            <person name="Tong Y."/>
            <person name="Zhang D."/>
            <person name="Mao C.L."/>
            <person name="Liu Y.L."/>
            <person name="Hao S.J."/>
            <person name="Liu W.Q."/>
            <person name="Lv M.Q."/>
            <person name="Zhang H.B."/>
            <person name="Liu Y."/>
            <person name="Hu-Tang G.R."/>
            <person name="Wang J.P."/>
            <person name="Wang J.H."/>
            <person name="Sun Y.H."/>
            <person name="Ni S.B."/>
            <person name="Chen W.B."/>
            <person name="Zhang X.C."/>
            <person name="Jiao Y.N."/>
            <person name="Eichler E.E."/>
            <person name="Li G.H."/>
            <person name="Liu X."/>
            <person name="Gao L.Z."/>
        </authorList>
    </citation>
    <scope>NUCLEOTIDE SEQUENCE [LARGE SCALE GENOMIC DNA]</scope>
    <source>
        <strain evidence="2">cv. GT1</strain>
        <tissue evidence="1">Leaf</tissue>
    </source>
</reference>
<dbReference type="Gene3D" id="3.40.50.150">
    <property type="entry name" value="Vaccinia Virus protein VP39"/>
    <property type="match status" value="1"/>
</dbReference>
<dbReference type="PANTHER" id="PTHR33593">
    <property type="entry name" value="DUF1442 FAMILY PROTEIN"/>
    <property type="match status" value="1"/>
</dbReference>
<evidence type="ECO:0000313" key="2">
    <source>
        <dbReference type="Proteomes" id="UP000467840"/>
    </source>
</evidence>
<dbReference type="InterPro" id="IPR029063">
    <property type="entry name" value="SAM-dependent_MTases_sf"/>
</dbReference>